<evidence type="ECO:0000259" key="2">
    <source>
        <dbReference type="Pfam" id="PF08241"/>
    </source>
</evidence>
<keyword evidence="1" id="KW-0472">Membrane</keyword>
<accession>A0A0P4WD28</accession>
<keyword evidence="1" id="KW-0812">Transmembrane</keyword>
<protein>
    <recommendedName>
        <fullName evidence="2">Methyltransferase type 11 domain-containing protein</fullName>
    </recommendedName>
</protein>
<evidence type="ECO:0000313" key="3">
    <source>
        <dbReference type="EMBL" id="JAI66580.1"/>
    </source>
</evidence>
<dbReference type="InterPro" id="IPR052356">
    <property type="entry name" value="Thiol_S-MT"/>
</dbReference>
<reference evidence="3" key="1">
    <citation type="submission" date="2015-09" db="EMBL/GenBank/DDBJ databases">
        <title>Scylla olivacea transcriptome.</title>
        <authorList>
            <person name="Ikhwanuddin M."/>
        </authorList>
    </citation>
    <scope>NUCLEOTIDE SEQUENCE</scope>
</reference>
<dbReference type="AlphaFoldDB" id="A0A0P4WD28"/>
<proteinExistence type="predicted"/>
<dbReference type="PANTHER" id="PTHR45036:SF1">
    <property type="entry name" value="METHYLTRANSFERASE LIKE 7A"/>
    <property type="match status" value="1"/>
</dbReference>
<dbReference type="InterPro" id="IPR029063">
    <property type="entry name" value="SAM-dependent_MTases_sf"/>
</dbReference>
<dbReference type="SUPFAM" id="SSF53335">
    <property type="entry name" value="S-adenosyl-L-methionine-dependent methyltransferases"/>
    <property type="match status" value="1"/>
</dbReference>
<dbReference type="CDD" id="cd02440">
    <property type="entry name" value="AdoMet_MTases"/>
    <property type="match status" value="1"/>
</dbReference>
<feature type="transmembrane region" description="Helical" evidence="1">
    <location>
        <begin position="12"/>
        <end position="29"/>
    </location>
</feature>
<name>A0A0P4WD28_SCYOL</name>
<dbReference type="PANTHER" id="PTHR45036">
    <property type="entry name" value="METHYLTRANSFERASE LIKE 7B"/>
    <property type="match status" value="1"/>
</dbReference>
<feature type="domain" description="Methyltransferase type 11" evidence="2">
    <location>
        <begin position="86"/>
        <end position="183"/>
    </location>
</feature>
<dbReference type="GO" id="GO:0008757">
    <property type="term" value="F:S-adenosylmethionine-dependent methyltransferase activity"/>
    <property type="evidence" value="ECO:0007669"/>
    <property type="project" value="InterPro"/>
</dbReference>
<dbReference type="Gene3D" id="3.40.50.150">
    <property type="entry name" value="Vaccinia Virus protein VP39"/>
    <property type="match status" value="1"/>
</dbReference>
<evidence type="ECO:0000256" key="1">
    <source>
        <dbReference type="SAM" id="Phobius"/>
    </source>
</evidence>
<dbReference type="EMBL" id="GDRN01049312">
    <property type="protein sequence ID" value="JAI66579.1"/>
    <property type="molecule type" value="Transcribed_RNA"/>
</dbReference>
<keyword evidence="1" id="KW-1133">Transmembrane helix</keyword>
<dbReference type="Pfam" id="PF08241">
    <property type="entry name" value="Methyltransf_11"/>
    <property type="match status" value="1"/>
</dbReference>
<dbReference type="EMBL" id="GDRN01049311">
    <property type="protein sequence ID" value="JAI66580.1"/>
    <property type="molecule type" value="Transcribed_RNA"/>
</dbReference>
<dbReference type="InterPro" id="IPR013216">
    <property type="entry name" value="Methyltransf_11"/>
</dbReference>
<sequence>MAEIDHVIAQWISYYLPYLLASLLLLWVLKMKGSDLRHRWFAFFMHYINKATDPKIEELKKDFFSSLNSITSHDPELRKKKGIKILEIGVGTGVNFQYYPDGSHLIVVDPNPHFAKYYDENRKKFPNIHSEEILITTGEEMTGVADNSVDVVVVTLVLCSVGDAHQILKQVVRVLVPGGKLYILEHIKEFNPDKYWIRSVLQEFLSVSGIWPFLFDGCCLNRDFHSALDSAGFSKVEAEKFYVPLTKLLFLMIKPHLKAIAVK</sequence>
<organism evidence="3">
    <name type="scientific">Scylla olivacea</name>
    <name type="common">Orange mud crab</name>
    <name type="synonym">Cancer olivacea</name>
    <dbReference type="NCBI Taxonomy" id="85551"/>
    <lineage>
        <taxon>Eukaryota</taxon>
        <taxon>Metazoa</taxon>
        <taxon>Ecdysozoa</taxon>
        <taxon>Arthropoda</taxon>
        <taxon>Crustacea</taxon>
        <taxon>Multicrustacea</taxon>
        <taxon>Malacostraca</taxon>
        <taxon>Eumalacostraca</taxon>
        <taxon>Eucarida</taxon>
        <taxon>Decapoda</taxon>
        <taxon>Pleocyemata</taxon>
        <taxon>Brachyura</taxon>
        <taxon>Eubrachyura</taxon>
        <taxon>Portunoidea</taxon>
        <taxon>Portunidae</taxon>
        <taxon>Portuninae</taxon>
        <taxon>Scylla</taxon>
    </lineage>
</organism>